<gene>
    <name evidence="1" type="ORF">B0T18DRAFT_179792</name>
</gene>
<keyword evidence="2" id="KW-1185">Reference proteome</keyword>
<dbReference type="EMBL" id="JAUKUD010000005">
    <property type="protein sequence ID" value="KAK0743249.1"/>
    <property type="molecule type" value="Genomic_DNA"/>
</dbReference>
<organism evidence="1 2">
    <name type="scientific">Schizothecium vesticola</name>
    <dbReference type="NCBI Taxonomy" id="314040"/>
    <lineage>
        <taxon>Eukaryota</taxon>
        <taxon>Fungi</taxon>
        <taxon>Dikarya</taxon>
        <taxon>Ascomycota</taxon>
        <taxon>Pezizomycotina</taxon>
        <taxon>Sordariomycetes</taxon>
        <taxon>Sordariomycetidae</taxon>
        <taxon>Sordariales</taxon>
        <taxon>Schizotheciaceae</taxon>
        <taxon>Schizothecium</taxon>
    </lineage>
</organism>
<dbReference type="Proteomes" id="UP001172155">
    <property type="component" value="Unassembled WGS sequence"/>
</dbReference>
<reference evidence="1" key="1">
    <citation type="submission" date="2023-06" db="EMBL/GenBank/DDBJ databases">
        <title>Genome-scale phylogeny and comparative genomics of the fungal order Sordariales.</title>
        <authorList>
            <consortium name="Lawrence Berkeley National Laboratory"/>
            <person name="Hensen N."/>
            <person name="Bonometti L."/>
            <person name="Westerberg I."/>
            <person name="Brannstrom I.O."/>
            <person name="Guillou S."/>
            <person name="Cros-Aarteil S."/>
            <person name="Calhoun S."/>
            <person name="Haridas S."/>
            <person name="Kuo A."/>
            <person name="Mondo S."/>
            <person name="Pangilinan J."/>
            <person name="Riley R."/>
            <person name="LaButti K."/>
            <person name="Andreopoulos B."/>
            <person name="Lipzen A."/>
            <person name="Chen C."/>
            <person name="Yanf M."/>
            <person name="Daum C."/>
            <person name="Ng V."/>
            <person name="Clum A."/>
            <person name="Steindorff A."/>
            <person name="Ohm R."/>
            <person name="Martin F."/>
            <person name="Silar P."/>
            <person name="Natvig D."/>
            <person name="Lalanne C."/>
            <person name="Gautier V."/>
            <person name="Ament-velasquez S.L."/>
            <person name="Kruys A."/>
            <person name="Hutchinson M.I."/>
            <person name="Powell A.J."/>
            <person name="Barry K."/>
            <person name="Miller A.N."/>
            <person name="Grigoriev I.V."/>
            <person name="Debuchy R."/>
            <person name="Gladieux P."/>
            <person name="Thoren M.H."/>
            <person name="Johannesson H."/>
        </authorList>
    </citation>
    <scope>NUCLEOTIDE SEQUENCE</scope>
    <source>
        <strain evidence="1">SMH3187-1</strain>
    </source>
</reference>
<proteinExistence type="predicted"/>
<accession>A0AA40K265</accession>
<name>A0AA40K265_9PEZI</name>
<protein>
    <submittedName>
        <fullName evidence="1">Uncharacterized protein</fullName>
    </submittedName>
</protein>
<evidence type="ECO:0000313" key="1">
    <source>
        <dbReference type="EMBL" id="KAK0743249.1"/>
    </source>
</evidence>
<sequence>MQNPLLHALHATPHHNDQARLTQLVKCVVLIHKRAPASHVSGHAKVDSSSLSWAGVYFFLSPSLDLLLFLPRPICGPAPPLASYNHPLPYICRGQNCREVVARGKGSKINEDTSNAITGITVERKGGSLGICISHGLGLFSEKETSPSALNYISRSSSPMDAVSLFPLCRPHLNGLHPSAEEKSWPRRETHVLKAAVIYSDHTRKS</sequence>
<comment type="caution">
    <text evidence="1">The sequence shown here is derived from an EMBL/GenBank/DDBJ whole genome shotgun (WGS) entry which is preliminary data.</text>
</comment>
<dbReference type="AlphaFoldDB" id="A0AA40K265"/>
<evidence type="ECO:0000313" key="2">
    <source>
        <dbReference type="Proteomes" id="UP001172155"/>
    </source>
</evidence>